<dbReference type="Pfam" id="PF13439">
    <property type="entry name" value="Glyco_transf_4"/>
    <property type="match status" value="1"/>
</dbReference>
<reference evidence="6" key="1">
    <citation type="journal article" date="2019" name="Int. J. Syst. Evol. Microbiol.">
        <title>The Global Catalogue of Microorganisms (GCM) 10K type strain sequencing project: providing services to taxonomists for standard genome sequencing and annotation.</title>
        <authorList>
            <consortium name="The Broad Institute Genomics Platform"/>
            <consortium name="The Broad Institute Genome Sequencing Center for Infectious Disease"/>
            <person name="Wu L."/>
            <person name="Ma J."/>
        </authorList>
    </citation>
    <scope>NUCLEOTIDE SEQUENCE [LARGE SCALE GENOMIC DNA]</scope>
    <source>
        <strain evidence="6">NBRC 108730</strain>
    </source>
</reference>
<dbReference type="InterPro" id="IPR001296">
    <property type="entry name" value="Glyco_trans_1"/>
</dbReference>
<evidence type="ECO:0008006" key="7">
    <source>
        <dbReference type="Google" id="ProtNLM"/>
    </source>
</evidence>
<name>A0ABQ6JIS4_9ACTN</name>
<organism evidence="5 6">
    <name type="scientific">Angustibacter aerolatus</name>
    <dbReference type="NCBI Taxonomy" id="1162965"/>
    <lineage>
        <taxon>Bacteria</taxon>
        <taxon>Bacillati</taxon>
        <taxon>Actinomycetota</taxon>
        <taxon>Actinomycetes</taxon>
        <taxon>Kineosporiales</taxon>
        <taxon>Kineosporiaceae</taxon>
    </lineage>
</organism>
<feature type="domain" description="Glycosyltransferase subfamily 4-like N-terminal" evidence="4">
    <location>
        <begin position="5"/>
        <end position="78"/>
    </location>
</feature>
<feature type="domain" description="Glycosyl transferase family 1" evidence="3">
    <location>
        <begin position="87"/>
        <end position="234"/>
    </location>
</feature>
<evidence type="ECO:0000313" key="6">
    <source>
        <dbReference type="Proteomes" id="UP001157017"/>
    </source>
</evidence>
<accession>A0ABQ6JIS4</accession>
<keyword evidence="6" id="KW-1185">Reference proteome</keyword>
<evidence type="ECO:0000259" key="3">
    <source>
        <dbReference type="Pfam" id="PF00534"/>
    </source>
</evidence>
<evidence type="ECO:0000256" key="1">
    <source>
        <dbReference type="ARBA" id="ARBA00022676"/>
    </source>
</evidence>
<proteinExistence type="predicted"/>
<evidence type="ECO:0000259" key="4">
    <source>
        <dbReference type="Pfam" id="PF13439"/>
    </source>
</evidence>
<dbReference type="Pfam" id="PF00534">
    <property type="entry name" value="Glycos_transf_1"/>
    <property type="match status" value="1"/>
</dbReference>
<dbReference type="PANTHER" id="PTHR12526:SF630">
    <property type="entry name" value="GLYCOSYLTRANSFERASE"/>
    <property type="match status" value="1"/>
</dbReference>
<gene>
    <name evidence="5" type="ORF">GCM10025868_20120</name>
</gene>
<sequence length="263" mass="27788">MTVVRRKRLVVTWHEVWGRDYWVDYLGPLGRVAAALERLAASLPDHVVAASTGTADRLVDLGVPRERLTAVPNGVDAAEIEAAVPAADAADVLCVGRLLANKNVDVLVDAVALLRERGRRVTATVIGTGPERERLAAQVERLGLGDQVRLLEPLEQRLDVLGAMKSARVLAFPTVREGFGMVALEALACGTPVVTTDHPDNHARHLIVPGVNGYVCGLGATALADALTQALDNADGLREGALATGRDNSWDALAATLAKVLVA</sequence>
<evidence type="ECO:0000256" key="2">
    <source>
        <dbReference type="ARBA" id="ARBA00022679"/>
    </source>
</evidence>
<dbReference type="PANTHER" id="PTHR12526">
    <property type="entry name" value="GLYCOSYLTRANSFERASE"/>
    <property type="match status" value="1"/>
</dbReference>
<dbReference type="Proteomes" id="UP001157017">
    <property type="component" value="Unassembled WGS sequence"/>
</dbReference>
<dbReference type="EMBL" id="BSUZ01000001">
    <property type="protein sequence ID" value="GMA86762.1"/>
    <property type="molecule type" value="Genomic_DNA"/>
</dbReference>
<dbReference type="Gene3D" id="3.40.50.2000">
    <property type="entry name" value="Glycogen Phosphorylase B"/>
    <property type="match status" value="2"/>
</dbReference>
<keyword evidence="1" id="KW-0328">Glycosyltransferase</keyword>
<keyword evidence="2" id="KW-0808">Transferase</keyword>
<dbReference type="InterPro" id="IPR028098">
    <property type="entry name" value="Glyco_trans_4-like_N"/>
</dbReference>
<dbReference type="SUPFAM" id="SSF53756">
    <property type="entry name" value="UDP-Glycosyltransferase/glycogen phosphorylase"/>
    <property type="match status" value="1"/>
</dbReference>
<protein>
    <recommendedName>
        <fullName evidence="7">Glycosyl transferase family 1 domain-containing protein</fullName>
    </recommendedName>
</protein>
<comment type="caution">
    <text evidence="5">The sequence shown here is derived from an EMBL/GenBank/DDBJ whole genome shotgun (WGS) entry which is preliminary data.</text>
</comment>
<evidence type="ECO:0000313" key="5">
    <source>
        <dbReference type="EMBL" id="GMA86762.1"/>
    </source>
</evidence>